<dbReference type="Proteomes" id="UP000001519">
    <property type="component" value="Chromosome 9"/>
</dbReference>
<keyword evidence="6" id="KW-0449">Lipoprotein</keyword>
<accession>G3QFW0</accession>
<keyword evidence="13" id="KW-1185">Reference proteome</keyword>
<dbReference type="SMART" id="SM00054">
    <property type="entry name" value="EFh"/>
    <property type="match status" value="3"/>
</dbReference>
<dbReference type="PRINTS" id="PR00450">
    <property type="entry name" value="RECOVERIN"/>
</dbReference>
<dbReference type="STRING" id="9593.ENSGGOP00000001194"/>
<feature type="domain" description="EF-hand" evidence="11">
    <location>
        <begin position="216"/>
        <end position="251"/>
    </location>
</feature>
<evidence type="ECO:0000256" key="3">
    <source>
        <dbReference type="ARBA" id="ARBA00022723"/>
    </source>
</evidence>
<dbReference type="eggNOG" id="KOG0044">
    <property type="taxonomic scope" value="Eukaryota"/>
</dbReference>
<dbReference type="Bgee" id="ENSGGOG00000001210">
    <property type="expression patterns" value="Expressed in frontal cortex and 6 other cell types or tissues"/>
</dbReference>
<dbReference type="InterPro" id="IPR028846">
    <property type="entry name" value="Recoverin"/>
</dbReference>
<evidence type="ECO:0000256" key="7">
    <source>
        <dbReference type="ARBA" id="ARBA00034105"/>
    </source>
</evidence>
<dbReference type="FunFam" id="1.10.238.10:FF:000078">
    <property type="entry name" value="Hippocalcin-like 1"/>
    <property type="match status" value="1"/>
</dbReference>
<evidence type="ECO:0000256" key="4">
    <source>
        <dbReference type="ARBA" id="ARBA00022737"/>
    </source>
</evidence>
<dbReference type="GO" id="GO:0009966">
    <property type="term" value="P:regulation of signal transduction"/>
    <property type="evidence" value="ECO:0000318"/>
    <property type="project" value="GO_Central"/>
</dbReference>
<comment type="function">
    <text evidence="10">Neuronal calcium sensor, regulator of G protein-coupled receptor phosphorylation in a calcium dependent manner. Directly regulates GRK1 (RHOK), but not GRK2 to GRK5. Can substitute for calmodulin. Stimulates PI4KB kinase activity. Involved in long-term synaptic plasticity through its interaction with PICK1. May also play a role in neuron differentiation through inhibition of the activity of N-type voltage-gated calcium channel.</text>
</comment>
<comment type="subcellular location">
    <subcellularLocation>
        <location evidence="7">Postsynaptic density</location>
    </subcellularLocation>
</comment>
<dbReference type="EMBL" id="CABD030067071">
    <property type="status" value="NOT_ANNOTATED_CDS"/>
    <property type="molecule type" value="Genomic_DNA"/>
</dbReference>
<organism evidence="12 13">
    <name type="scientific">Gorilla gorilla gorilla</name>
    <name type="common">Western lowland gorilla</name>
    <dbReference type="NCBI Taxonomy" id="9595"/>
    <lineage>
        <taxon>Eukaryota</taxon>
        <taxon>Metazoa</taxon>
        <taxon>Chordata</taxon>
        <taxon>Craniata</taxon>
        <taxon>Vertebrata</taxon>
        <taxon>Euteleostomi</taxon>
        <taxon>Mammalia</taxon>
        <taxon>Eutheria</taxon>
        <taxon>Euarchontoglires</taxon>
        <taxon>Primates</taxon>
        <taxon>Haplorrhini</taxon>
        <taxon>Catarrhini</taxon>
        <taxon>Hominidae</taxon>
        <taxon>Gorilla</taxon>
    </lineage>
</organism>
<dbReference type="EMBL" id="CABD030067073">
    <property type="status" value="NOT_ANNOTATED_CDS"/>
    <property type="molecule type" value="Genomic_DNA"/>
</dbReference>
<dbReference type="GO" id="GO:0005509">
    <property type="term" value="F:calcium ion binding"/>
    <property type="evidence" value="ECO:0000318"/>
    <property type="project" value="GO_Central"/>
</dbReference>
<dbReference type="Pfam" id="PF00036">
    <property type="entry name" value="EF-hand_1"/>
    <property type="match status" value="1"/>
</dbReference>
<dbReference type="GO" id="GO:0008048">
    <property type="term" value="F:calcium sensitive guanylate cyclase activator activity"/>
    <property type="evidence" value="ECO:0000318"/>
    <property type="project" value="GO_Central"/>
</dbReference>
<dbReference type="InterPro" id="IPR011992">
    <property type="entry name" value="EF-hand-dom_pair"/>
</dbReference>
<evidence type="ECO:0000313" key="12">
    <source>
        <dbReference type="Ensembl" id="ENSGGOP00000001194.3"/>
    </source>
</evidence>
<name>G3QFW0_GORGO</name>
<keyword evidence="2" id="KW-0519">Myristate</keyword>
<dbReference type="CDD" id="cd00051">
    <property type="entry name" value="EFh"/>
    <property type="match status" value="2"/>
</dbReference>
<evidence type="ECO:0000256" key="10">
    <source>
        <dbReference type="ARBA" id="ARBA00045314"/>
    </source>
</evidence>
<dbReference type="AlphaFoldDB" id="G3QFW0"/>
<evidence type="ECO:0000313" key="13">
    <source>
        <dbReference type="Proteomes" id="UP000001519"/>
    </source>
</evidence>
<dbReference type="EMBL" id="CABD030067070">
    <property type="status" value="NOT_ANNOTATED_CDS"/>
    <property type="molecule type" value="Genomic_DNA"/>
</dbReference>
<dbReference type="HOGENOM" id="CLU_072366_1_0_1"/>
<dbReference type="PANTHER" id="PTHR23055:SF198">
    <property type="entry name" value="NEURONAL CALCIUM SENSOR 1"/>
    <property type="match status" value="1"/>
</dbReference>
<keyword evidence="5" id="KW-0106">Calcium</keyword>
<dbReference type="PROSITE" id="PS00018">
    <property type="entry name" value="EF_HAND_1"/>
    <property type="match status" value="3"/>
</dbReference>
<dbReference type="PANTHER" id="PTHR23055">
    <property type="entry name" value="CALCIUM BINDING PROTEINS"/>
    <property type="match status" value="1"/>
</dbReference>
<comment type="similarity">
    <text evidence="1">Belongs to the recoverin family.</text>
</comment>
<reference evidence="12 13" key="2">
    <citation type="journal article" date="2012" name="Nature">
        <title>Insights into hominid evolution from the gorilla genome sequence.</title>
        <authorList>
            <person name="Scally A."/>
            <person name="Dutheil J.Y."/>
            <person name="Hillier L.W."/>
            <person name="Jordan G.E."/>
            <person name="Goodhead I."/>
            <person name="Herrero J."/>
            <person name="Hobolth A."/>
            <person name="Lappalainen T."/>
            <person name="Mailund T."/>
            <person name="Marques-Bonet T."/>
            <person name="McCarthy S."/>
            <person name="Montgomery S.H."/>
            <person name="Schwalie P.C."/>
            <person name="Tang Y.A."/>
            <person name="Ward M.C."/>
            <person name="Xue Y."/>
            <person name="Yngvadottir B."/>
            <person name="Alkan C."/>
            <person name="Andersen L.N."/>
            <person name="Ayub Q."/>
            <person name="Ball E.V."/>
            <person name="Beal K."/>
            <person name="Bradley B.J."/>
            <person name="Chen Y."/>
            <person name="Clee C.M."/>
            <person name="Fitzgerald S."/>
            <person name="Graves T.A."/>
            <person name="Gu Y."/>
            <person name="Heath P."/>
            <person name="Heger A."/>
            <person name="Karakoc E."/>
            <person name="Kolb-Kokocinski A."/>
            <person name="Laird G.K."/>
            <person name="Lunter G."/>
            <person name="Meader S."/>
            <person name="Mort M."/>
            <person name="Mullikin J.C."/>
            <person name="Munch K."/>
            <person name="O'Connor T.D."/>
            <person name="Phillips A.D."/>
            <person name="Prado-Martinez J."/>
            <person name="Rogers A.S."/>
            <person name="Sajjadian S."/>
            <person name="Schmidt D."/>
            <person name="Shaw K."/>
            <person name="Simpson J.T."/>
            <person name="Stenson P.D."/>
            <person name="Turner D.J."/>
            <person name="Vigilant L."/>
            <person name="Vilella A.J."/>
            <person name="Whitener W."/>
            <person name="Zhu B."/>
            <person name="Cooper D.N."/>
            <person name="de Jong P."/>
            <person name="Dermitzakis E.T."/>
            <person name="Eichler E.E."/>
            <person name="Flicek P."/>
            <person name="Goldman N."/>
            <person name="Mundy N.I."/>
            <person name="Ning Z."/>
            <person name="Odom D.T."/>
            <person name="Ponting C.P."/>
            <person name="Quail M.A."/>
            <person name="Ryder O.A."/>
            <person name="Searle S.M."/>
            <person name="Warren W.C."/>
            <person name="Wilson R.K."/>
            <person name="Schierup M.H."/>
            <person name="Rogers J."/>
            <person name="Tyler-Smith C."/>
            <person name="Durbin R."/>
        </authorList>
    </citation>
    <scope>NUCLEOTIDE SEQUENCE [LARGE SCALE GENOMIC DNA]</scope>
</reference>
<reference evidence="13" key="1">
    <citation type="submission" date="2011-05" db="EMBL/GenBank/DDBJ databases">
        <title>Insights into the evolution of the great apes provided by the gorilla genome.</title>
        <authorList>
            <person name="Scally A."/>
        </authorList>
    </citation>
    <scope>NUCLEOTIDE SEQUENCE [LARGE SCALE GENOMIC DNA]</scope>
</reference>
<protein>
    <recommendedName>
        <fullName evidence="8">Neuronal calcium sensor 1</fullName>
    </recommendedName>
    <alternativeName>
        <fullName evidence="9">Frequenin homolog</fullName>
    </alternativeName>
</protein>
<keyword evidence="4" id="KW-0677">Repeat</keyword>
<evidence type="ECO:0000256" key="2">
    <source>
        <dbReference type="ARBA" id="ARBA00022707"/>
    </source>
</evidence>
<feature type="domain" description="EF-hand" evidence="11">
    <location>
        <begin position="264"/>
        <end position="299"/>
    </location>
</feature>
<dbReference type="GeneTree" id="ENSGT00940000163010"/>
<dbReference type="FunCoup" id="G3QFW0">
    <property type="interactions" value="730"/>
</dbReference>
<dbReference type="InterPro" id="IPR018247">
    <property type="entry name" value="EF_Hand_1_Ca_BS"/>
</dbReference>
<dbReference type="SUPFAM" id="SSF47473">
    <property type="entry name" value="EF-hand"/>
    <property type="match status" value="1"/>
</dbReference>
<evidence type="ECO:0000256" key="5">
    <source>
        <dbReference type="ARBA" id="ARBA00022837"/>
    </source>
</evidence>
<dbReference type="InterPro" id="IPR002048">
    <property type="entry name" value="EF_hand_dom"/>
</dbReference>
<dbReference type="InParanoid" id="G3QFW0"/>
<dbReference type="FunFam" id="1.10.238.10:FF:000072">
    <property type="entry name" value="Hippocalcin-like protein 1"/>
    <property type="match status" value="1"/>
</dbReference>
<keyword evidence="3" id="KW-0479">Metal-binding</keyword>
<dbReference type="Pfam" id="PF13499">
    <property type="entry name" value="EF-hand_7"/>
    <property type="match status" value="1"/>
</dbReference>
<dbReference type="Ensembl" id="ENSGGOT00000001218.3">
    <property type="protein sequence ID" value="ENSGGOP00000001194.3"/>
    <property type="gene ID" value="ENSGGOG00000001210.3"/>
</dbReference>
<reference evidence="12" key="4">
    <citation type="submission" date="2025-09" db="UniProtKB">
        <authorList>
            <consortium name="Ensembl"/>
        </authorList>
    </citation>
    <scope>IDENTIFICATION</scope>
</reference>
<dbReference type="PROSITE" id="PS50222">
    <property type="entry name" value="EF_HAND_2"/>
    <property type="match status" value="3"/>
</dbReference>
<evidence type="ECO:0000256" key="8">
    <source>
        <dbReference type="ARBA" id="ARBA00039972"/>
    </source>
</evidence>
<gene>
    <name evidence="12" type="primary">NCS1</name>
</gene>
<evidence type="ECO:0000256" key="6">
    <source>
        <dbReference type="ARBA" id="ARBA00023288"/>
    </source>
</evidence>
<feature type="domain" description="EF-hand" evidence="11">
    <location>
        <begin position="180"/>
        <end position="215"/>
    </location>
</feature>
<evidence type="ECO:0000259" key="11">
    <source>
        <dbReference type="PROSITE" id="PS50222"/>
    </source>
</evidence>
<evidence type="ECO:0000256" key="1">
    <source>
        <dbReference type="ARBA" id="ARBA00006049"/>
    </source>
</evidence>
<evidence type="ECO:0000256" key="9">
    <source>
        <dbReference type="ARBA" id="ARBA00042385"/>
    </source>
</evidence>
<proteinExistence type="inferred from homology"/>
<dbReference type="EMBL" id="CABD030067072">
    <property type="status" value="NOT_ANNOTATED_CDS"/>
    <property type="molecule type" value="Genomic_DNA"/>
</dbReference>
<reference evidence="12" key="3">
    <citation type="submission" date="2025-08" db="UniProtKB">
        <authorList>
            <consortium name="Ensembl"/>
        </authorList>
    </citation>
    <scope>IDENTIFICATION</scope>
</reference>
<dbReference type="Gene3D" id="1.10.238.10">
    <property type="entry name" value="EF-hand"/>
    <property type="match status" value="1"/>
</dbReference>
<sequence>MSQACPEGFCILFWNADRGGGQVGGPFQSGCCFVRFAGDSFKLSPDVAHSRQQVDFLGPCAGGGSRSALVQLRGQTSVFRKQIHCILGGEVLAVADAVSTPAQHLQGAHHVLGSVLVTCILSLAPDSGAGSTLTQATWRLDITEKEVQQWYKGFIKDCPSGQLDAAGFQKIYKQFFPFGDPTKFATFVFNVFDENKDGRIEFSEFIQALSVTSRGTLDEKLRWAFKLYDLDNDGYITRNEMLDIVDAIYQMVGNTVELPEEENTPEKRVDRIFAMMDKNADGKLTLQEFQEGSKADPSIVQALSLYDGLV</sequence>
<dbReference type="GO" id="GO:0014069">
    <property type="term" value="C:postsynaptic density"/>
    <property type="evidence" value="ECO:0007669"/>
    <property type="project" value="UniProtKB-SubCell"/>
</dbReference>